<feature type="compositionally biased region" description="Low complexity" evidence="2">
    <location>
        <begin position="451"/>
        <end position="461"/>
    </location>
</feature>
<feature type="domain" description="C2H2-type" evidence="3">
    <location>
        <begin position="308"/>
        <end position="338"/>
    </location>
</feature>
<gene>
    <name evidence="4" type="ORF">XAT740_LOCUS53459</name>
</gene>
<dbReference type="GO" id="GO:0008270">
    <property type="term" value="F:zinc ion binding"/>
    <property type="evidence" value="ECO:0007669"/>
    <property type="project" value="UniProtKB-KW"/>
</dbReference>
<dbReference type="SMART" id="SM00355">
    <property type="entry name" value="ZnF_C2H2"/>
    <property type="match status" value="4"/>
</dbReference>
<dbReference type="PROSITE" id="PS50157">
    <property type="entry name" value="ZINC_FINGER_C2H2_2"/>
    <property type="match status" value="1"/>
</dbReference>
<name>A0A816DW68_ADIRI</name>
<keyword evidence="1" id="KW-0862">Zinc</keyword>
<dbReference type="InterPro" id="IPR013087">
    <property type="entry name" value="Znf_C2H2_type"/>
</dbReference>
<dbReference type="Proteomes" id="UP000663828">
    <property type="component" value="Unassembled WGS sequence"/>
</dbReference>
<protein>
    <recommendedName>
        <fullName evidence="3">C2H2-type domain-containing protein</fullName>
    </recommendedName>
</protein>
<reference evidence="4" key="1">
    <citation type="submission" date="2021-02" db="EMBL/GenBank/DDBJ databases">
        <authorList>
            <person name="Nowell W R."/>
        </authorList>
    </citation>
    <scope>NUCLEOTIDE SEQUENCE</scope>
</reference>
<keyword evidence="5" id="KW-1185">Reference proteome</keyword>
<evidence type="ECO:0000313" key="4">
    <source>
        <dbReference type="EMBL" id="CAF1641882.1"/>
    </source>
</evidence>
<accession>A0A816DW68</accession>
<evidence type="ECO:0000259" key="3">
    <source>
        <dbReference type="PROSITE" id="PS50157"/>
    </source>
</evidence>
<feature type="compositionally biased region" description="Low complexity" evidence="2">
    <location>
        <begin position="261"/>
        <end position="276"/>
    </location>
</feature>
<feature type="region of interest" description="Disordered" evidence="2">
    <location>
        <begin position="248"/>
        <end position="276"/>
    </location>
</feature>
<feature type="compositionally biased region" description="Low complexity" evidence="2">
    <location>
        <begin position="99"/>
        <end position="111"/>
    </location>
</feature>
<dbReference type="PROSITE" id="PS00028">
    <property type="entry name" value="ZINC_FINGER_C2H2_1"/>
    <property type="match status" value="3"/>
</dbReference>
<sequence length="519" mass="59035">MTDHSSAPIDLRIKRKCDDIDESRSTKKKSRAYLDPEIPLDLSTKSQSQQSLPQHAVFNPLNTASSTVPFYDPSNLLLNSSTLLYDLFLANLNSYYQQQQQQQQPQHQHQSQRGKLDLSTSTSKSIKQQSLNSTRMIKDNLASKHESYACSCGEKYSNVAHLVSHLKITNHSAQLSSTHDEVAKLVRGQDIWLSRDTNPANQILKCLRCSLSFETLPDLTAHMMKTNHFTQLLPSSSSSVSSSLSTTASATSSFHHSNPKQQQQQQHSPTKTLTSPSLTRSTCLVCSQQFIREVDLIDHIQHHHQIRFNCTTCGMYFENENLYKEHILKEMHHRNGKANRNRDYFLNQCKTLQKRTLNFKSEQTKTRSTVDKDVESVLMDLLERIVKNEDDTQETTAGINPLSLLQSFVTNRTSPTDRHSDLNNNYDDENSSHSSHEKSFPSTVYHREQISNNSSSKSNESPLVSLEKMLSYPTTTIQSLSSTINDNGTVSHNSIMTIKKKKFDKYRLFAEKMLRSTLS</sequence>
<feature type="compositionally biased region" description="Basic and acidic residues" evidence="2">
    <location>
        <begin position="430"/>
        <end position="449"/>
    </location>
</feature>
<evidence type="ECO:0000256" key="1">
    <source>
        <dbReference type="PROSITE-ProRule" id="PRU00042"/>
    </source>
</evidence>
<dbReference type="EMBL" id="CAJNOR010009174">
    <property type="protein sequence ID" value="CAF1641882.1"/>
    <property type="molecule type" value="Genomic_DNA"/>
</dbReference>
<organism evidence="4 5">
    <name type="scientific">Adineta ricciae</name>
    <name type="common">Rotifer</name>
    <dbReference type="NCBI Taxonomy" id="249248"/>
    <lineage>
        <taxon>Eukaryota</taxon>
        <taxon>Metazoa</taxon>
        <taxon>Spiralia</taxon>
        <taxon>Gnathifera</taxon>
        <taxon>Rotifera</taxon>
        <taxon>Eurotatoria</taxon>
        <taxon>Bdelloidea</taxon>
        <taxon>Adinetida</taxon>
        <taxon>Adinetidae</taxon>
        <taxon>Adineta</taxon>
    </lineage>
</organism>
<keyword evidence="1" id="KW-0479">Metal-binding</keyword>
<evidence type="ECO:0000256" key="2">
    <source>
        <dbReference type="SAM" id="MobiDB-lite"/>
    </source>
</evidence>
<comment type="caution">
    <text evidence="4">The sequence shown here is derived from an EMBL/GenBank/DDBJ whole genome shotgun (WGS) entry which is preliminary data.</text>
</comment>
<proteinExistence type="predicted"/>
<feature type="compositionally biased region" description="Low complexity" evidence="2">
    <location>
        <begin position="118"/>
        <end position="130"/>
    </location>
</feature>
<keyword evidence="1" id="KW-0863">Zinc-finger</keyword>
<dbReference type="AlphaFoldDB" id="A0A816DW68"/>
<feature type="region of interest" description="Disordered" evidence="2">
    <location>
        <begin position="99"/>
        <end position="130"/>
    </location>
</feature>
<feature type="region of interest" description="Disordered" evidence="2">
    <location>
        <begin position="412"/>
        <end position="462"/>
    </location>
</feature>
<dbReference type="Gene3D" id="3.30.160.60">
    <property type="entry name" value="Classic Zinc Finger"/>
    <property type="match status" value="1"/>
</dbReference>
<evidence type="ECO:0000313" key="5">
    <source>
        <dbReference type="Proteomes" id="UP000663828"/>
    </source>
</evidence>